<feature type="transmembrane region" description="Helical" evidence="6">
    <location>
        <begin position="252"/>
        <end position="272"/>
    </location>
</feature>
<dbReference type="EMBL" id="CP133568">
    <property type="protein sequence ID" value="WMT01950.1"/>
    <property type="molecule type" value="Genomic_DNA"/>
</dbReference>
<feature type="transmembrane region" description="Helical" evidence="6">
    <location>
        <begin position="284"/>
        <end position="303"/>
    </location>
</feature>
<evidence type="ECO:0000256" key="3">
    <source>
        <dbReference type="ARBA" id="ARBA00022692"/>
    </source>
</evidence>
<feature type="transmembrane region" description="Helical" evidence="6">
    <location>
        <begin position="56"/>
        <end position="74"/>
    </location>
</feature>
<sequence>MTAAPAHRRRMIAAMILTYMMFGVLLNSVGTVILQSIQGFGIDKAQASILEAFKDLPIAAVSFLTASLLPRLGYRRAMMIGLGLVLLACALMPLLASFWMTKALFIATGVAFALVKVSVYSSIGLLTEGKQAHASLTSIIEGWFMVGVLAGYWIFAWFIDPRSPGDPVWLDVYWLLAGIAAVILALLAGARLDESAARDGHAAAESFLDMFRLIALPLVAAFLASAFLYVLIEQSVGTWLPTFNREILHLPAKMSVQAASIFAVSLALGRLAAGLALRRVPWHWLLIGCVLAMAALVLLALPLARGAQPQADMSWTSAPPAAFVFPLIGLFMAPIYPAINSVVLSSLPKSRHAAMTGLIVVFSALGGTTGSFVTGQLFAHIGGSGAFYLSLLPMALLVLAIAALRRQSARAEAAVPAAAA</sequence>
<reference evidence="8 9" key="1">
    <citation type="submission" date="2023-08" db="EMBL/GenBank/DDBJ databases">
        <title>The whole genome sequence of Lysobacter yananisis.</title>
        <authorList>
            <person name="Sun H."/>
        </authorList>
    </citation>
    <scope>NUCLEOTIDE SEQUENCE [LARGE SCALE GENOMIC DNA]</scope>
    <source>
        <strain evidence="8 9">SNNU513</strain>
    </source>
</reference>
<evidence type="ECO:0000313" key="8">
    <source>
        <dbReference type="EMBL" id="WMT01950.1"/>
    </source>
</evidence>
<gene>
    <name evidence="8" type="ORF">RDV84_18580</name>
</gene>
<dbReference type="PANTHER" id="PTHR43702">
    <property type="entry name" value="L-FUCOSE-PROTON SYMPORTER"/>
    <property type="match status" value="1"/>
</dbReference>
<evidence type="ECO:0000259" key="7">
    <source>
        <dbReference type="PROSITE" id="PS50850"/>
    </source>
</evidence>
<feature type="transmembrane region" description="Helical" evidence="6">
    <location>
        <begin position="12"/>
        <end position="36"/>
    </location>
</feature>
<feature type="transmembrane region" description="Helical" evidence="6">
    <location>
        <begin position="385"/>
        <end position="404"/>
    </location>
</feature>
<feature type="transmembrane region" description="Helical" evidence="6">
    <location>
        <begin position="356"/>
        <end position="379"/>
    </location>
</feature>
<keyword evidence="9" id="KW-1185">Reference proteome</keyword>
<dbReference type="Gene3D" id="1.20.1250.20">
    <property type="entry name" value="MFS general substrate transporter like domains"/>
    <property type="match status" value="1"/>
</dbReference>
<dbReference type="Pfam" id="PF07690">
    <property type="entry name" value="MFS_1"/>
    <property type="match status" value="1"/>
</dbReference>
<organism evidence="8 9">
    <name type="scientific">Lysobacter yananisis</name>
    <dbReference type="NCBI Taxonomy" id="1003114"/>
    <lineage>
        <taxon>Bacteria</taxon>
        <taxon>Pseudomonadati</taxon>
        <taxon>Pseudomonadota</taxon>
        <taxon>Gammaproteobacteria</taxon>
        <taxon>Lysobacterales</taxon>
        <taxon>Lysobacteraceae</taxon>
        <taxon>Lysobacter</taxon>
    </lineage>
</organism>
<protein>
    <submittedName>
        <fullName evidence="8">MFS transporter</fullName>
    </submittedName>
</protein>
<evidence type="ECO:0000256" key="4">
    <source>
        <dbReference type="ARBA" id="ARBA00022989"/>
    </source>
</evidence>
<dbReference type="InterPro" id="IPR050375">
    <property type="entry name" value="MFS_TsgA-like"/>
</dbReference>
<dbReference type="SUPFAM" id="SSF103473">
    <property type="entry name" value="MFS general substrate transporter"/>
    <property type="match status" value="1"/>
</dbReference>
<feature type="transmembrane region" description="Helical" evidence="6">
    <location>
        <begin position="139"/>
        <end position="160"/>
    </location>
</feature>
<keyword evidence="2" id="KW-1003">Cell membrane</keyword>
<dbReference type="InterPro" id="IPR011701">
    <property type="entry name" value="MFS"/>
</dbReference>
<dbReference type="InterPro" id="IPR020846">
    <property type="entry name" value="MFS_dom"/>
</dbReference>
<feature type="transmembrane region" description="Helical" evidence="6">
    <location>
        <begin position="323"/>
        <end position="344"/>
    </location>
</feature>
<dbReference type="RefSeq" id="WP_309151168.1">
    <property type="nucleotide sequence ID" value="NZ_CP133568.1"/>
</dbReference>
<accession>A0ABY9P520</accession>
<feature type="transmembrane region" description="Helical" evidence="6">
    <location>
        <begin position="172"/>
        <end position="192"/>
    </location>
</feature>
<feature type="transmembrane region" description="Helical" evidence="6">
    <location>
        <begin position="105"/>
        <end position="127"/>
    </location>
</feature>
<evidence type="ECO:0000256" key="6">
    <source>
        <dbReference type="SAM" id="Phobius"/>
    </source>
</evidence>
<evidence type="ECO:0000256" key="1">
    <source>
        <dbReference type="ARBA" id="ARBA00004429"/>
    </source>
</evidence>
<dbReference type="PANTHER" id="PTHR43702:SF11">
    <property type="entry name" value="L-FUCOSE-PROTON SYMPORTER"/>
    <property type="match status" value="1"/>
</dbReference>
<evidence type="ECO:0000256" key="5">
    <source>
        <dbReference type="ARBA" id="ARBA00023136"/>
    </source>
</evidence>
<feature type="transmembrane region" description="Helical" evidence="6">
    <location>
        <begin position="213"/>
        <end position="232"/>
    </location>
</feature>
<evidence type="ECO:0000256" key="2">
    <source>
        <dbReference type="ARBA" id="ARBA00022475"/>
    </source>
</evidence>
<comment type="subcellular location">
    <subcellularLocation>
        <location evidence="1">Cell inner membrane</location>
        <topology evidence="1">Multi-pass membrane protein</topology>
    </subcellularLocation>
</comment>
<proteinExistence type="predicted"/>
<name>A0ABY9P520_9GAMM</name>
<keyword evidence="4 6" id="KW-1133">Transmembrane helix</keyword>
<dbReference type="Proteomes" id="UP001229313">
    <property type="component" value="Chromosome"/>
</dbReference>
<feature type="domain" description="Major facilitator superfamily (MFS) profile" evidence="7">
    <location>
        <begin position="11"/>
        <end position="409"/>
    </location>
</feature>
<keyword evidence="5 6" id="KW-0472">Membrane</keyword>
<feature type="transmembrane region" description="Helical" evidence="6">
    <location>
        <begin position="81"/>
        <end position="99"/>
    </location>
</feature>
<keyword evidence="3 6" id="KW-0812">Transmembrane</keyword>
<evidence type="ECO:0000313" key="9">
    <source>
        <dbReference type="Proteomes" id="UP001229313"/>
    </source>
</evidence>
<dbReference type="InterPro" id="IPR036259">
    <property type="entry name" value="MFS_trans_sf"/>
</dbReference>
<dbReference type="PROSITE" id="PS50850">
    <property type="entry name" value="MFS"/>
    <property type="match status" value="1"/>
</dbReference>